<keyword evidence="6" id="KW-0540">Nuclease</keyword>
<evidence type="ECO:0000313" key="14">
    <source>
        <dbReference type="Proteomes" id="UP000191024"/>
    </source>
</evidence>
<dbReference type="Proteomes" id="UP000191024">
    <property type="component" value="Chromosome H"/>
</dbReference>
<reference evidence="14" key="1">
    <citation type="submission" date="2016-03" db="EMBL/GenBank/DDBJ databases">
        <authorList>
            <person name="Devillers H."/>
        </authorList>
    </citation>
    <scope>NUCLEOTIDE SEQUENCE [LARGE SCALE GENOMIC DNA]</scope>
</reference>
<proteinExistence type="inferred from homology"/>
<keyword evidence="5" id="KW-0698">rRNA processing</keyword>
<dbReference type="OrthoDB" id="3996471at2759"/>
<dbReference type="InterPro" id="IPR047021">
    <property type="entry name" value="REXO1/3/4-like"/>
</dbReference>
<comment type="function">
    <text evidence="10">3' to 5' exoribonuclease required for proper 3' end maturation of MRP RNA and of the U5L snRNA.</text>
</comment>
<dbReference type="AlphaFoldDB" id="A0A1G4KJB6"/>
<dbReference type="InterPro" id="IPR034922">
    <property type="entry name" value="REX1-like_exo"/>
</dbReference>
<keyword evidence="7" id="KW-0378">Hydrolase</keyword>
<dbReference type="EMBL" id="LT598468">
    <property type="protein sequence ID" value="SCV04464.1"/>
    <property type="molecule type" value="Genomic_DNA"/>
</dbReference>
<evidence type="ECO:0000256" key="9">
    <source>
        <dbReference type="ARBA" id="ARBA00023242"/>
    </source>
</evidence>
<dbReference type="InterPro" id="IPR036397">
    <property type="entry name" value="RNaseH_sf"/>
</dbReference>
<sequence>MAVVRPVDLKEQPAPYQHRFKVLQKILESLEKNESKTKPAGVNLAERATQLEREIAQKSTSSQSYRFNASLLLRDIVKGKIQQGESIEGSKKRKLGQSFELTRNQVMEMLSAILIDEKTLLQNGYFLPDSRLEDEDHEFSGNRGVAFTDCVRCSTRFKKDDILSPTTCRYHLHRKRYNRDTKESVFPCCGETTSSSSLLALGCKTHQHHVFRAETLGELAKISEFKSTAQIEGNCNVLALDCEMAYTSAGYELIRLTVVDFFTSEVLYDEIVKPFGTVIDLNSEFSGVHSIDDETASSFEQMLTKVLNKTLINRNSILVGHGLENDLNVMRILHRKIIDTAILYPRGRFKSSLKNLAFEIISRRIQVGEHDSSEDAIATMDVIKAKLGIPLAQKTWK</sequence>
<dbReference type="SUPFAM" id="SSF53098">
    <property type="entry name" value="Ribonuclease H-like"/>
    <property type="match status" value="1"/>
</dbReference>
<evidence type="ECO:0000256" key="1">
    <source>
        <dbReference type="ARBA" id="ARBA00004123"/>
    </source>
</evidence>
<keyword evidence="14" id="KW-1185">Reference proteome</keyword>
<evidence type="ECO:0000256" key="5">
    <source>
        <dbReference type="ARBA" id="ARBA00022552"/>
    </source>
</evidence>
<keyword evidence="8" id="KW-0269">Exonuclease</keyword>
<evidence type="ECO:0000259" key="12">
    <source>
        <dbReference type="SMART" id="SM00479"/>
    </source>
</evidence>
<organism evidence="13 14">
    <name type="scientific">Lachancea mirantina</name>
    <dbReference type="NCBI Taxonomy" id="1230905"/>
    <lineage>
        <taxon>Eukaryota</taxon>
        <taxon>Fungi</taxon>
        <taxon>Dikarya</taxon>
        <taxon>Ascomycota</taxon>
        <taxon>Saccharomycotina</taxon>
        <taxon>Saccharomycetes</taxon>
        <taxon>Saccharomycetales</taxon>
        <taxon>Saccharomycetaceae</taxon>
        <taxon>Lachancea</taxon>
    </lineage>
</organism>
<dbReference type="GO" id="GO:0005737">
    <property type="term" value="C:cytoplasm"/>
    <property type="evidence" value="ECO:0007669"/>
    <property type="project" value="UniProtKB-SubCell"/>
</dbReference>
<dbReference type="GO" id="GO:0010629">
    <property type="term" value="P:negative regulation of gene expression"/>
    <property type="evidence" value="ECO:0007669"/>
    <property type="project" value="UniProtKB-ARBA"/>
</dbReference>
<dbReference type="GO" id="GO:0005634">
    <property type="term" value="C:nucleus"/>
    <property type="evidence" value="ECO:0007669"/>
    <property type="project" value="UniProtKB-SubCell"/>
</dbReference>
<protein>
    <recommendedName>
        <fullName evidence="11">RNA exonuclease 3</fullName>
    </recommendedName>
</protein>
<evidence type="ECO:0000256" key="11">
    <source>
        <dbReference type="ARBA" id="ARBA00039985"/>
    </source>
</evidence>
<dbReference type="Gene3D" id="3.30.420.10">
    <property type="entry name" value="Ribonuclease H-like superfamily/Ribonuclease H"/>
    <property type="match status" value="1"/>
</dbReference>
<gene>
    <name evidence="13" type="ORF">LAMI_0H16336G</name>
</gene>
<evidence type="ECO:0000256" key="3">
    <source>
        <dbReference type="ARBA" id="ARBA00006357"/>
    </source>
</evidence>
<dbReference type="CDD" id="cd06145">
    <property type="entry name" value="REX1_like"/>
    <property type="match status" value="1"/>
</dbReference>
<dbReference type="FunFam" id="3.30.420.10:FF:000031">
    <property type="entry name" value="RNA exonuclease 1"/>
    <property type="match status" value="1"/>
</dbReference>
<accession>A0A1G4KJB6</accession>
<evidence type="ECO:0000256" key="6">
    <source>
        <dbReference type="ARBA" id="ARBA00022722"/>
    </source>
</evidence>
<dbReference type="GO" id="GO:0003676">
    <property type="term" value="F:nucleic acid binding"/>
    <property type="evidence" value="ECO:0007669"/>
    <property type="project" value="InterPro"/>
</dbReference>
<evidence type="ECO:0000256" key="10">
    <source>
        <dbReference type="ARBA" id="ARBA00037201"/>
    </source>
</evidence>
<dbReference type="GO" id="GO:0006364">
    <property type="term" value="P:rRNA processing"/>
    <property type="evidence" value="ECO:0007669"/>
    <property type="project" value="UniProtKB-KW"/>
</dbReference>
<dbReference type="STRING" id="1230905.A0A1G4KJB6"/>
<dbReference type="InterPro" id="IPR012337">
    <property type="entry name" value="RNaseH-like_sf"/>
</dbReference>
<evidence type="ECO:0000256" key="7">
    <source>
        <dbReference type="ARBA" id="ARBA00022801"/>
    </source>
</evidence>
<dbReference type="GO" id="GO:0004527">
    <property type="term" value="F:exonuclease activity"/>
    <property type="evidence" value="ECO:0007669"/>
    <property type="project" value="UniProtKB-KW"/>
</dbReference>
<comment type="subcellular location">
    <subcellularLocation>
        <location evidence="2">Cytoplasm</location>
    </subcellularLocation>
    <subcellularLocation>
        <location evidence="1">Nucleus</location>
    </subcellularLocation>
</comment>
<keyword evidence="4" id="KW-0963">Cytoplasm</keyword>
<dbReference type="SMART" id="SM00479">
    <property type="entry name" value="EXOIII"/>
    <property type="match status" value="1"/>
</dbReference>
<dbReference type="PANTHER" id="PTHR12801">
    <property type="entry name" value="RNA EXONUCLEASE REXO1 / RECO3 FAMILY MEMBER-RELATED"/>
    <property type="match status" value="1"/>
</dbReference>
<evidence type="ECO:0000313" key="13">
    <source>
        <dbReference type="EMBL" id="SCV04464.1"/>
    </source>
</evidence>
<dbReference type="PANTHER" id="PTHR12801:SF118">
    <property type="entry name" value="RNA EXONUCLEASE 3"/>
    <property type="match status" value="1"/>
</dbReference>
<evidence type="ECO:0000256" key="4">
    <source>
        <dbReference type="ARBA" id="ARBA00022490"/>
    </source>
</evidence>
<keyword evidence="9" id="KW-0539">Nucleus</keyword>
<evidence type="ECO:0000256" key="8">
    <source>
        <dbReference type="ARBA" id="ARBA00022839"/>
    </source>
</evidence>
<evidence type="ECO:0000256" key="2">
    <source>
        <dbReference type="ARBA" id="ARBA00004496"/>
    </source>
</evidence>
<comment type="similarity">
    <text evidence="3">Belongs to the REXO1/REXO3 family.</text>
</comment>
<dbReference type="InterPro" id="IPR013520">
    <property type="entry name" value="Ribonucl_H"/>
</dbReference>
<name>A0A1G4KJB6_9SACH</name>
<feature type="domain" description="Exonuclease" evidence="12">
    <location>
        <begin position="236"/>
        <end position="392"/>
    </location>
</feature>